<evidence type="ECO:0000256" key="1">
    <source>
        <dbReference type="SAM" id="Phobius"/>
    </source>
</evidence>
<feature type="transmembrane region" description="Helical" evidence="1">
    <location>
        <begin position="55"/>
        <end position="78"/>
    </location>
</feature>
<keyword evidence="3" id="KW-1185">Reference proteome</keyword>
<dbReference type="AlphaFoldDB" id="A0A9X3MV98"/>
<feature type="transmembrane region" description="Helical" evidence="1">
    <location>
        <begin position="158"/>
        <end position="183"/>
    </location>
</feature>
<feature type="transmembrane region" description="Helical" evidence="1">
    <location>
        <begin position="12"/>
        <end position="29"/>
    </location>
</feature>
<feature type="transmembrane region" description="Helical" evidence="1">
    <location>
        <begin position="112"/>
        <end position="130"/>
    </location>
</feature>
<name>A0A9X3MV98_9ACTN</name>
<proteinExistence type="predicted"/>
<reference evidence="2" key="1">
    <citation type="submission" date="2022-10" db="EMBL/GenBank/DDBJ databases">
        <title>The WGS of Solirubrobacter ginsenosidimutans DSM 21036.</title>
        <authorList>
            <person name="Jiang Z."/>
        </authorList>
    </citation>
    <scope>NUCLEOTIDE SEQUENCE</scope>
    <source>
        <strain evidence="2">DSM 21036</strain>
    </source>
</reference>
<keyword evidence="1" id="KW-1133">Transmembrane helix</keyword>
<accession>A0A9X3MV98</accession>
<feature type="transmembrane region" description="Helical" evidence="1">
    <location>
        <begin position="190"/>
        <end position="210"/>
    </location>
</feature>
<dbReference type="Proteomes" id="UP001149140">
    <property type="component" value="Unassembled WGS sequence"/>
</dbReference>
<feature type="transmembrane region" description="Helical" evidence="1">
    <location>
        <begin position="304"/>
        <end position="324"/>
    </location>
</feature>
<dbReference type="RefSeq" id="WP_270041147.1">
    <property type="nucleotide sequence ID" value="NZ_JAPDOD010000015.1"/>
</dbReference>
<sequence length="467" mass="50185">MTGSRFARPVEYAAAALAVGVAVLVWAITRTYPNYDSYYHLVWGRQLLHGMEPTFTAYAAPTQHPLYVALGAVLGLVFGESADRALVLVCLLSHAALVFGTYRLGAAVFGRWSGLVAALFVAASASFLLYAARGYVDAPFLALVVWAGVLAATDRSPWVLLVLAGLLRPEAWVLAGLAWLWYVRGSERRVWITVAVVFAPVVWALSDWIVTGDPLHSLHATSDLADDLGRVRGLQHVPGSFVSFVGATVRPPVAALAPIGFVLAWRIMGWERMRVPLALFAAGVITFVGTGALGLSILPRYLTVPSVALCLFAGYALVGFTALAHDHPWRLWWARGSAAATVVGAIGLLILAPSLSNVREELRFIRATHDSLIATLDDPQVRAGLRCGPLTFPTYRLVPDSKWHLPDAVVGARSAQRRSSGVEVFALGQKALMRYGFAAGTSPSVNLPSPGFSPVARHGLLAAYRRC</sequence>
<feature type="transmembrane region" description="Helical" evidence="1">
    <location>
        <begin position="241"/>
        <end position="265"/>
    </location>
</feature>
<feature type="transmembrane region" description="Helical" evidence="1">
    <location>
        <begin position="336"/>
        <end position="355"/>
    </location>
</feature>
<organism evidence="2 3">
    <name type="scientific">Solirubrobacter ginsenosidimutans</name>
    <dbReference type="NCBI Taxonomy" id="490573"/>
    <lineage>
        <taxon>Bacteria</taxon>
        <taxon>Bacillati</taxon>
        <taxon>Actinomycetota</taxon>
        <taxon>Thermoleophilia</taxon>
        <taxon>Solirubrobacterales</taxon>
        <taxon>Solirubrobacteraceae</taxon>
        <taxon>Solirubrobacter</taxon>
    </lineage>
</organism>
<evidence type="ECO:0000313" key="3">
    <source>
        <dbReference type="Proteomes" id="UP001149140"/>
    </source>
</evidence>
<dbReference type="EMBL" id="JAPDOD010000015">
    <property type="protein sequence ID" value="MDA0161915.1"/>
    <property type="molecule type" value="Genomic_DNA"/>
</dbReference>
<protein>
    <submittedName>
        <fullName evidence="2">Uncharacterized protein</fullName>
    </submittedName>
</protein>
<keyword evidence="1" id="KW-0472">Membrane</keyword>
<comment type="caution">
    <text evidence="2">The sequence shown here is derived from an EMBL/GenBank/DDBJ whole genome shotgun (WGS) entry which is preliminary data.</text>
</comment>
<feature type="transmembrane region" description="Helical" evidence="1">
    <location>
        <begin position="85"/>
        <end position="106"/>
    </location>
</feature>
<feature type="transmembrane region" description="Helical" evidence="1">
    <location>
        <begin position="277"/>
        <end position="298"/>
    </location>
</feature>
<gene>
    <name evidence="2" type="ORF">OM076_16695</name>
</gene>
<keyword evidence="1" id="KW-0812">Transmembrane</keyword>
<evidence type="ECO:0000313" key="2">
    <source>
        <dbReference type="EMBL" id="MDA0161915.1"/>
    </source>
</evidence>
<feature type="transmembrane region" description="Helical" evidence="1">
    <location>
        <begin position="135"/>
        <end position="152"/>
    </location>
</feature>